<keyword evidence="2" id="KW-1185">Reference proteome</keyword>
<organism evidence="1 2">
    <name type="scientific">Athelia psychrophila</name>
    <dbReference type="NCBI Taxonomy" id="1759441"/>
    <lineage>
        <taxon>Eukaryota</taxon>
        <taxon>Fungi</taxon>
        <taxon>Dikarya</taxon>
        <taxon>Basidiomycota</taxon>
        <taxon>Agaricomycotina</taxon>
        <taxon>Agaricomycetes</taxon>
        <taxon>Agaricomycetidae</taxon>
        <taxon>Atheliales</taxon>
        <taxon>Atheliaceae</taxon>
        <taxon>Athelia</taxon>
    </lineage>
</organism>
<dbReference type="OrthoDB" id="72726at2759"/>
<name>A0A166PW03_9AGAM</name>
<evidence type="ECO:0000313" key="2">
    <source>
        <dbReference type="Proteomes" id="UP000076532"/>
    </source>
</evidence>
<proteinExistence type="predicted"/>
<reference evidence="1 2" key="1">
    <citation type="journal article" date="2016" name="Mol. Biol. Evol.">
        <title>Comparative Genomics of Early-Diverging Mushroom-Forming Fungi Provides Insights into the Origins of Lignocellulose Decay Capabilities.</title>
        <authorList>
            <person name="Nagy L.G."/>
            <person name="Riley R."/>
            <person name="Tritt A."/>
            <person name="Adam C."/>
            <person name="Daum C."/>
            <person name="Floudas D."/>
            <person name="Sun H."/>
            <person name="Yadav J.S."/>
            <person name="Pangilinan J."/>
            <person name="Larsson K.H."/>
            <person name="Matsuura K."/>
            <person name="Barry K."/>
            <person name="Labutti K."/>
            <person name="Kuo R."/>
            <person name="Ohm R.A."/>
            <person name="Bhattacharya S.S."/>
            <person name="Shirouzu T."/>
            <person name="Yoshinaga Y."/>
            <person name="Martin F.M."/>
            <person name="Grigoriev I.V."/>
            <person name="Hibbett D.S."/>
        </authorList>
    </citation>
    <scope>NUCLEOTIDE SEQUENCE [LARGE SCALE GENOMIC DNA]</scope>
    <source>
        <strain evidence="1 2">CBS 109695</strain>
    </source>
</reference>
<evidence type="ECO:0008006" key="3">
    <source>
        <dbReference type="Google" id="ProtNLM"/>
    </source>
</evidence>
<sequence>MQKRSLEALPSELHLAIFKELFQGTVISFGRTLEKQHEPFAILLTCRGSYNVAQPLLKCSITLHFASTNLMLQVLLPMSPEDRGQFRYMRVRGYAVPIDSSVFPFKTALCMLSGLQLDTLLVEDVYHDDFDDSWGDTGTRDEVDALGEVDGWRQLLYYTPTSGLLGAQPSQPMNWQQRIKDGDAYGSVKLFRGIRDDTGMAAGPHRYNALEMISVDDWEPFGKLEDASTSEDAGGRVESLEVERSRPLLVFAKRAGTSYRQTGEHLPECLRELIDEFGGDWSRIRDESGRYDDPEGNPNAWL</sequence>
<accession>A0A166PW03</accession>
<protein>
    <recommendedName>
        <fullName evidence="3">F-box domain-containing protein</fullName>
    </recommendedName>
</protein>
<dbReference type="EMBL" id="KV417514">
    <property type="protein sequence ID" value="KZP26507.1"/>
    <property type="molecule type" value="Genomic_DNA"/>
</dbReference>
<evidence type="ECO:0000313" key="1">
    <source>
        <dbReference type="EMBL" id="KZP26507.1"/>
    </source>
</evidence>
<dbReference type="AlphaFoldDB" id="A0A166PW03"/>
<dbReference type="Proteomes" id="UP000076532">
    <property type="component" value="Unassembled WGS sequence"/>
</dbReference>
<gene>
    <name evidence="1" type="ORF">FIBSPDRAFT_1040767</name>
</gene>